<dbReference type="HOGENOM" id="CLU_2291719_0_0_1"/>
<dbReference type="VEuPathDB" id="FungiDB:PV06_01684"/>
<dbReference type="RefSeq" id="XP_016266205.1">
    <property type="nucleotide sequence ID" value="XM_016402308.1"/>
</dbReference>
<proteinExistence type="predicted"/>
<dbReference type="EMBL" id="KN847333">
    <property type="protein sequence ID" value="KIW45989.1"/>
    <property type="molecule type" value="Genomic_DNA"/>
</dbReference>
<dbReference type="RefSeq" id="XP_016266204.1">
    <property type="nucleotide sequence ID" value="XM_016402307.1"/>
</dbReference>
<protein>
    <submittedName>
        <fullName evidence="1">Uncharacterized protein</fullName>
    </submittedName>
</protein>
<gene>
    <name evidence="1" type="ORF">PV06_01684</name>
</gene>
<organism evidence="1 2">
    <name type="scientific">Exophiala oligosperma</name>
    <dbReference type="NCBI Taxonomy" id="215243"/>
    <lineage>
        <taxon>Eukaryota</taxon>
        <taxon>Fungi</taxon>
        <taxon>Dikarya</taxon>
        <taxon>Ascomycota</taxon>
        <taxon>Pezizomycotina</taxon>
        <taxon>Eurotiomycetes</taxon>
        <taxon>Chaetothyriomycetidae</taxon>
        <taxon>Chaetothyriales</taxon>
        <taxon>Herpotrichiellaceae</taxon>
        <taxon>Exophiala</taxon>
    </lineage>
</organism>
<evidence type="ECO:0000313" key="2">
    <source>
        <dbReference type="Proteomes" id="UP000053342"/>
    </source>
</evidence>
<sequence>MKSAAKRLSSRLEISKPYEQATPGQHLIGADSISARHEAERLNIEAETGFQSDYIIVPGGFCGGACTGGLMYSLKQTSQLEAICTRLSSKATQNERRWCRW</sequence>
<dbReference type="GeneID" id="27353758"/>
<evidence type="ECO:0000313" key="1">
    <source>
        <dbReference type="EMBL" id="KIW45989.1"/>
    </source>
</evidence>
<reference evidence="1 2" key="1">
    <citation type="submission" date="2015-01" db="EMBL/GenBank/DDBJ databases">
        <title>The Genome Sequence of Exophiala oligosperma CBS72588.</title>
        <authorList>
            <consortium name="The Broad Institute Genomics Platform"/>
            <person name="Cuomo C."/>
            <person name="de Hoog S."/>
            <person name="Gorbushina A."/>
            <person name="Stielow B."/>
            <person name="Teixiera M."/>
            <person name="Abouelleil A."/>
            <person name="Chapman S.B."/>
            <person name="Priest M."/>
            <person name="Young S.K."/>
            <person name="Wortman J."/>
            <person name="Nusbaum C."/>
            <person name="Birren B."/>
        </authorList>
    </citation>
    <scope>NUCLEOTIDE SEQUENCE [LARGE SCALE GENOMIC DNA]</scope>
    <source>
        <strain evidence="1 2">CBS 72588</strain>
    </source>
</reference>
<keyword evidence="2" id="KW-1185">Reference proteome</keyword>
<accession>A0A0D2EDK1</accession>
<name>A0A0D2EDK1_9EURO</name>
<dbReference type="AlphaFoldDB" id="A0A0D2EDK1"/>
<dbReference type="EMBL" id="KN847333">
    <property type="protein sequence ID" value="KIW45988.1"/>
    <property type="molecule type" value="Genomic_DNA"/>
</dbReference>
<dbReference type="Proteomes" id="UP000053342">
    <property type="component" value="Unassembled WGS sequence"/>
</dbReference>